<dbReference type="EMBL" id="HBUF01007879">
    <property type="protein sequence ID" value="CAG6607417.1"/>
    <property type="molecule type" value="Transcribed_RNA"/>
</dbReference>
<name>A0A8D8VF71_9HEMI</name>
<dbReference type="EMBL" id="HBUF01563087">
    <property type="protein sequence ID" value="CAG6763303.1"/>
    <property type="molecule type" value="Transcribed_RNA"/>
</dbReference>
<dbReference type="EMBL" id="HBUF01563089">
    <property type="protein sequence ID" value="CAG6763307.1"/>
    <property type="molecule type" value="Transcribed_RNA"/>
</dbReference>
<dbReference type="EMBL" id="HBUF01365542">
    <property type="protein sequence ID" value="CAG6723370.1"/>
    <property type="molecule type" value="Transcribed_RNA"/>
</dbReference>
<dbReference type="EMBL" id="HBUF01563090">
    <property type="protein sequence ID" value="CAG6763309.1"/>
    <property type="molecule type" value="Transcribed_RNA"/>
</dbReference>
<reference evidence="1" key="1">
    <citation type="submission" date="2021-05" db="EMBL/GenBank/DDBJ databases">
        <authorList>
            <person name="Alioto T."/>
            <person name="Alioto T."/>
            <person name="Gomez Garrido J."/>
        </authorList>
    </citation>
    <scope>NUCLEOTIDE SEQUENCE</scope>
</reference>
<dbReference type="EMBL" id="HBUF01365541">
    <property type="protein sequence ID" value="CAG6723368.1"/>
    <property type="molecule type" value="Transcribed_RNA"/>
</dbReference>
<dbReference type="EMBL" id="HBUF01365543">
    <property type="protein sequence ID" value="CAG6723372.1"/>
    <property type="molecule type" value="Transcribed_RNA"/>
</dbReference>
<dbReference type="EMBL" id="HBUF01365540">
    <property type="protein sequence ID" value="CAG6723366.1"/>
    <property type="molecule type" value="Transcribed_RNA"/>
</dbReference>
<organism evidence="1">
    <name type="scientific">Cacopsylla melanoneura</name>
    <dbReference type="NCBI Taxonomy" id="428564"/>
    <lineage>
        <taxon>Eukaryota</taxon>
        <taxon>Metazoa</taxon>
        <taxon>Ecdysozoa</taxon>
        <taxon>Arthropoda</taxon>
        <taxon>Hexapoda</taxon>
        <taxon>Insecta</taxon>
        <taxon>Pterygota</taxon>
        <taxon>Neoptera</taxon>
        <taxon>Paraneoptera</taxon>
        <taxon>Hemiptera</taxon>
        <taxon>Sternorrhyncha</taxon>
        <taxon>Psylloidea</taxon>
        <taxon>Psyllidae</taxon>
        <taxon>Psyllinae</taxon>
        <taxon>Cacopsylla</taxon>
    </lineage>
</organism>
<dbReference type="EMBL" id="HBUF01007878">
    <property type="protein sequence ID" value="CAG6607415.1"/>
    <property type="molecule type" value="Transcribed_RNA"/>
</dbReference>
<dbReference type="EMBL" id="HBUF01563088">
    <property type="protein sequence ID" value="CAG6763305.1"/>
    <property type="molecule type" value="Transcribed_RNA"/>
</dbReference>
<dbReference type="EMBL" id="HBUF01206316">
    <property type="protein sequence ID" value="CAG6663947.1"/>
    <property type="molecule type" value="Transcribed_RNA"/>
</dbReference>
<dbReference type="EMBL" id="HBUF01206317">
    <property type="protein sequence ID" value="CAG6663949.1"/>
    <property type="molecule type" value="Transcribed_RNA"/>
</dbReference>
<protein>
    <submittedName>
        <fullName evidence="1">Uncharacterized protein</fullName>
    </submittedName>
</protein>
<proteinExistence type="predicted"/>
<dbReference type="AlphaFoldDB" id="A0A8D8VF71"/>
<accession>A0A8D8VF71</accession>
<evidence type="ECO:0000313" key="1">
    <source>
        <dbReference type="EMBL" id="CAG6723368.1"/>
    </source>
</evidence>
<sequence length="143" mass="16267">MAACYPQNTTSNTTTAPQSFRTMAWRIPACMTRARCTTMDRSLTTDRLSMGSPTPGFHRMIGWISGTRRTTVHIKTAWSNTPDQTPPVWDTWDLRTVTNHLIYFLAVKCKLLQLIMGFSQDLKAPVTWWIPRSITITTTITLT</sequence>